<dbReference type="Proteomes" id="UP000679575">
    <property type="component" value="Chromosome"/>
</dbReference>
<evidence type="ECO:0000313" key="1">
    <source>
        <dbReference type="EMBL" id="QUN05999.1"/>
    </source>
</evidence>
<proteinExistence type="predicted"/>
<accession>A0ABX7YTL0</accession>
<gene>
    <name evidence="1" type="ORF">KDN34_00460</name>
</gene>
<evidence type="ECO:0000313" key="2">
    <source>
        <dbReference type="Proteomes" id="UP000679575"/>
    </source>
</evidence>
<dbReference type="EMBL" id="CP073587">
    <property type="protein sequence ID" value="QUN05999.1"/>
    <property type="molecule type" value="Genomic_DNA"/>
</dbReference>
<sequence length="76" mass="8723">MSELAGFELQEDRWVFRAGRENVTAARAQAANCQAFAEDDEDEQIDDVVRSCHNCAFRRWTPSSFQCLAIKPTRKK</sequence>
<keyword evidence="2" id="KW-1185">Reference proteome</keyword>
<protein>
    <submittedName>
        <fullName evidence="1">Uncharacterized protein</fullName>
    </submittedName>
</protein>
<reference evidence="1 2" key="1">
    <citation type="submission" date="2021-04" db="EMBL/GenBank/DDBJ databases">
        <title>Novel species identification of genus Shewanella.</title>
        <authorList>
            <person name="Liu G."/>
        </authorList>
    </citation>
    <scope>NUCLEOTIDE SEQUENCE [LARGE SCALE GENOMIC DNA]</scope>
    <source>
        <strain evidence="1 2">FJAT-54481</strain>
    </source>
</reference>
<dbReference type="RefSeq" id="WP_212595024.1">
    <property type="nucleotide sequence ID" value="NZ_CP073587.1"/>
</dbReference>
<name>A0ABX7YTL0_9GAMM</name>
<organism evidence="1 2">
    <name type="scientific">Shewanella yunxiaonensis</name>
    <dbReference type="NCBI Taxonomy" id="2829809"/>
    <lineage>
        <taxon>Bacteria</taxon>
        <taxon>Pseudomonadati</taxon>
        <taxon>Pseudomonadota</taxon>
        <taxon>Gammaproteobacteria</taxon>
        <taxon>Alteromonadales</taxon>
        <taxon>Shewanellaceae</taxon>
        <taxon>Shewanella</taxon>
    </lineage>
</organism>